<dbReference type="Pfam" id="PF13472">
    <property type="entry name" value="Lipase_GDSL_2"/>
    <property type="match status" value="1"/>
</dbReference>
<accession>A0ABW3JW75</accession>
<dbReference type="RefSeq" id="WP_377574554.1">
    <property type="nucleotide sequence ID" value="NZ_JBHTKA010000001.1"/>
</dbReference>
<keyword evidence="3" id="KW-0378">Hydrolase</keyword>
<feature type="signal peptide" evidence="1">
    <location>
        <begin position="1"/>
        <end position="21"/>
    </location>
</feature>
<dbReference type="InterPro" id="IPR013830">
    <property type="entry name" value="SGNH_hydro"/>
</dbReference>
<dbReference type="SUPFAM" id="SSF52266">
    <property type="entry name" value="SGNH hydrolase"/>
    <property type="match status" value="1"/>
</dbReference>
<dbReference type="EMBL" id="JBHTKA010000001">
    <property type="protein sequence ID" value="MFD0998222.1"/>
    <property type="molecule type" value="Genomic_DNA"/>
</dbReference>
<dbReference type="CDD" id="cd04502">
    <property type="entry name" value="SGNH_hydrolase_like_7"/>
    <property type="match status" value="1"/>
</dbReference>
<evidence type="ECO:0000259" key="2">
    <source>
        <dbReference type="Pfam" id="PF13472"/>
    </source>
</evidence>
<proteinExistence type="predicted"/>
<feature type="domain" description="SGNH hydrolase-type esterase" evidence="2">
    <location>
        <begin position="63"/>
        <end position="208"/>
    </location>
</feature>
<evidence type="ECO:0000256" key="1">
    <source>
        <dbReference type="SAM" id="SignalP"/>
    </source>
</evidence>
<organism evidence="3 4">
    <name type="scientific">Ohtaekwangia kribbensis</name>
    <dbReference type="NCBI Taxonomy" id="688913"/>
    <lineage>
        <taxon>Bacteria</taxon>
        <taxon>Pseudomonadati</taxon>
        <taxon>Bacteroidota</taxon>
        <taxon>Cytophagia</taxon>
        <taxon>Cytophagales</taxon>
        <taxon>Fulvivirgaceae</taxon>
        <taxon>Ohtaekwangia</taxon>
    </lineage>
</organism>
<comment type="caution">
    <text evidence="3">The sequence shown here is derived from an EMBL/GenBank/DDBJ whole genome shotgun (WGS) entry which is preliminary data.</text>
</comment>
<dbReference type="Gene3D" id="3.40.50.1110">
    <property type="entry name" value="SGNH hydrolase"/>
    <property type="match status" value="1"/>
</dbReference>
<evidence type="ECO:0000313" key="3">
    <source>
        <dbReference type="EMBL" id="MFD0998222.1"/>
    </source>
</evidence>
<dbReference type="Proteomes" id="UP001597112">
    <property type="component" value="Unassembled WGS sequence"/>
</dbReference>
<dbReference type="InterPro" id="IPR036514">
    <property type="entry name" value="SGNH_hydro_sf"/>
</dbReference>
<dbReference type="InterPro" id="IPR051532">
    <property type="entry name" value="Ester_Hydrolysis_Enzymes"/>
</dbReference>
<name>A0ABW3JW75_9BACT</name>
<protein>
    <submittedName>
        <fullName evidence="3">SGNH/GDSL hydrolase family protein</fullName>
    </submittedName>
</protein>
<gene>
    <name evidence="3" type="ORF">ACFQ21_02850</name>
</gene>
<dbReference type="PANTHER" id="PTHR30383">
    <property type="entry name" value="THIOESTERASE 1/PROTEASE 1/LYSOPHOSPHOLIPASE L1"/>
    <property type="match status" value="1"/>
</dbReference>
<keyword evidence="4" id="KW-1185">Reference proteome</keyword>
<reference evidence="4" key="1">
    <citation type="journal article" date="2019" name="Int. J. Syst. Evol. Microbiol.">
        <title>The Global Catalogue of Microorganisms (GCM) 10K type strain sequencing project: providing services to taxonomists for standard genome sequencing and annotation.</title>
        <authorList>
            <consortium name="The Broad Institute Genomics Platform"/>
            <consortium name="The Broad Institute Genome Sequencing Center for Infectious Disease"/>
            <person name="Wu L."/>
            <person name="Ma J."/>
        </authorList>
    </citation>
    <scope>NUCLEOTIDE SEQUENCE [LARGE SCALE GENOMIC DNA]</scope>
    <source>
        <strain evidence="4">CCUG 58938</strain>
    </source>
</reference>
<sequence>MRITSLCLVYFLLSTGTIVLAQDPTRFEKEVTTLIASDTAVSKKNLILFTGSSSIRFWGNIKAYYPEYNVVNRGFGGSQMSDLIYYFDKLVTPYEAKKIFIYEGDNDLGTGKTPKQIIADADSVLKLIRSKVSKKVPVYFITPKPSIARWHLKDQYIAYNNLLKEWAGRQKKVTYVDVWTPLLDSAGQPQKDIFIEDGLHLNKKGYELWSAAIKPYVQ</sequence>
<dbReference type="PANTHER" id="PTHR30383:SF5">
    <property type="entry name" value="SGNH HYDROLASE-TYPE ESTERASE DOMAIN-CONTAINING PROTEIN"/>
    <property type="match status" value="1"/>
</dbReference>
<evidence type="ECO:0000313" key="4">
    <source>
        <dbReference type="Proteomes" id="UP001597112"/>
    </source>
</evidence>
<keyword evidence="1" id="KW-0732">Signal</keyword>
<dbReference type="GO" id="GO:0016787">
    <property type="term" value="F:hydrolase activity"/>
    <property type="evidence" value="ECO:0007669"/>
    <property type="project" value="UniProtKB-KW"/>
</dbReference>
<feature type="chain" id="PRO_5047462296" evidence="1">
    <location>
        <begin position="22"/>
        <end position="218"/>
    </location>
</feature>